<sequence>MKISFTRLSTKDLATLTQRIINTSDSGTYGVIANHPLLTELKTNYADYDAVYTKETFSGKGADVAGADRSRDIAFRSLKNFLNGYRKMGTMPNYHLAEDLFEIFKAYSLNLDKMSYSSQTAQMKKLIEELETSENIQKLNALSLLPSFNEMKSKHEDFELLFAEQAGANAHLRQMKNASAIRRDLEKILKSFLNLITAMKDIQDWKLLYADLNELVKAAKNSTLNKPENNIPQS</sequence>
<dbReference type="Proteomes" id="UP000184782">
    <property type="component" value="Unassembled WGS sequence"/>
</dbReference>
<reference evidence="2" key="1">
    <citation type="submission" date="2016-12" db="EMBL/GenBank/DDBJ databases">
        <authorList>
            <person name="Varghese N."/>
            <person name="Submissions S."/>
        </authorList>
    </citation>
    <scope>NUCLEOTIDE SEQUENCE [LARGE SCALE GENOMIC DNA]</scope>
    <source>
        <strain evidence="2">DSM 16779</strain>
    </source>
</reference>
<dbReference type="RefSeq" id="WP_074228789.1">
    <property type="nucleotide sequence ID" value="NZ_FSRQ01000001.1"/>
</dbReference>
<keyword evidence="2" id="KW-1185">Reference proteome</keyword>
<protein>
    <submittedName>
        <fullName evidence="1">Uncharacterized protein</fullName>
    </submittedName>
</protein>
<dbReference type="AlphaFoldDB" id="A0A1N6EUA8"/>
<gene>
    <name evidence="1" type="ORF">SAMN05421769_0697</name>
</gene>
<dbReference type="InterPro" id="IPR046228">
    <property type="entry name" value="DUF6261"/>
</dbReference>
<name>A0A1N6EUA8_9FLAO</name>
<accession>A0A1N6EUA8</accession>
<dbReference type="OrthoDB" id="1100237at2"/>
<dbReference type="EMBL" id="FSRQ01000001">
    <property type="protein sequence ID" value="SIN86503.1"/>
    <property type="molecule type" value="Genomic_DNA"/>
</dbReference>
<dbReference type="STRING" id="59733.SAMN05421769_0697"/>
<proteinExistence type="predicted"/>
<dbReference type="Pfam" id="PF19775">
    <property type="entry name" value="DUF6261"/>
    <property type="match status" value="1"/>
</dbReference>
<evidence type="ECO:0000313" key="1">
    <source>
        <dbReference type="EMBL" id="SIN86503.1"/>
    </source>
</evidence>
<organism evidence="1 2">
    <name type="scientific">Chryseobacterium scophthalmum</name>
    <dbReference type="NCBI Taxonomy" id="59733"/>
    <lineage>
        <taxon>Bacteria</taxon>
        <taxon>Pseudomonadati</taxon>
        <taxon>Bacteroidota</taxon>
        <taxon>Flavobacteriia</taxon>
        <taxon>Flavobacteriales</taxon>
        <taxon>Weeksellaceae</taxon>
        <taxon>Chryseobacterium group</taxon>
        <taxon>Chryseobacterium</taxon>
    </lineage>
</organism>
<evidence type="ECO:0000313" key="2">
    <source>
        <dbReference type="Proteomes" id="UP000184782"/>
    </source>
</evidence>